<dbReference type="OrthoDB" id="9811476at2"/>
<dbReference type="Proteomes" id="UP000184268">
    <property type="component" value="Unassembled WGS sequence"/>
</dbReference>
<evidence type="ECO:0000256" key="6">
    <source>
        <dbReference type="ARBA" id="ARBA00022605"/>
    </source>
</evidence>
<comment type="subunit">
    <text evidence="5 13">Homotetramer.</text>
</comment>
<proteinExistence type="inferred from homology"/>
<dbReference type="GO" id="GO:0006567">
    <property type="term" value="P:L-threonine catabolic process"/>
    <property type="evidence" value="ECO:0007669"/>
    <property type="project" value="TreeGrafter"/>
</dbReference>
<evidence type="ECO:0000256" key="7">
    <source>
        <dbReference type="ARBA" id="ARBA00022624"/>
    </source>
</evidence>
<keyword evidence="10 13" id="KW-0456">Lyase</keyword>
<dbReference type="EMBL" id="FQXG01000006">
    <property type="protein sequence ID" value="SHI03215.1"/>
    <property type="molecule type" value="Genomic_DNA"/>
</dbReference>
<dbReference type="InterPro" id="IPR005787">
    <property type="entry name" value="Thr_deHydtase_biosynth"/>
</dbReference>
<dbReference type="NCBIfam" id="NF006674">
    <property type="entry name" value="PRK09224.1"/>
    <property type="match status" value="1"/>
</dbReference>
<keyword evidence="7 13" id="KW-0412">Isoleucine biosynthesis</keyword>
<comment type="catalytic activity">
    <reaction evidence="1 13">
        <text>L-threonine = 2-oxobutanoate + NH4(+)</text>
        <dbReference type="Rhea" id="RHEA:22108"/>
        <dbReference type="ChEBI" id="CHEBI:16763"/>
        <dbReference type="ChEBI" id="CHEBI:28938"/>
        <dbReference type="ChEBI" id="CHEBI:57926"/>
        <dbReference type="EC" id="4.3.1.19"/>
    </reaction>
</comment>
<accession>A0A1M5XTR3</accession>
<dbReference type="Pfam" id="PF00585">
    <property type="entry name" value="Thr_dehydrat_C"/>
    <property type="match status" value="2"/>
</dbReference>
<dbReference type="SUPFAM" id="SSF53686">
    <property type="entry name" value="Tryptophan synthase beta subunit-like PLP-dependent enzymes"/>
    <property type="match status" value="1"/>
</dbReference>
<dbReference type="InterPro" id="IPR001926">
    <property type="entry name" value="TrpB-like_PALP"/>
</dbReference>
<dbReference type="InterPro" id="IPR045865">
    <property type="entry name" value="ACT-like_dom_sf"/>
</dbReference>
<dbReference type="Gene3D" id="3.40.50.1100">
    <property type="match status" value="2"/>
</dbReference>
<dbReference type="CDD" id="cd04907">
    <property type="entry name" value="ACT_ThrD-I_2"/>
    <property type="match status" value="1"/>
</dbReference>
<evidence type="ECO:0000256" key="4">
    <source>
        <dbReference type="ARBA" id="ARBA00010869"/>
    </source>
</evidence>
<dbReference type="GO" id="GO:0030170">
    <property type="term" value="F:pyridoxal phosphate binding"/>
    <property type="evidence" value="ECO:0007669"/>
    <property type="project" value="InterPro"/>
</dbReference>
<dbReference type="Gene3D" id="3.40.1020.10">
    <property type="entry name" value="Biosynthetic Threonine Deaminase, Domain 3"/>
    <property type="match status" value="1"/>
</dbReference>
<organism evidence="15 16">
    <name type="scientific">Ferrimonas marina</name>
    <dbReference type="NCBI Taxonomy" id="299255"/>
    <lineage>
        <taxon>Bacteria</taxon>
        <taxon>Pseudomonadati</taxon>
        <taxon>Pseudomonadota</taxon>
        <taxon>Gammaproteobacteria</taxon>
        <taxon>Alteromonadales</taxon>
        <taxon>Ferrimonadaceae</taxon>
        <taxon>Ferrimonas</taxon>
    </lineage>
</organism>
<protein>
    <recommendedName>
        <fullName evidence="13">L-threonine dehydratase</fullName>
        <ecNumber evidence="13">4.3.1.19</ecNumber>
    </recommendedName>
    <alternativeName>
        <fullName evidence="13">Threonine deaminase</fullName>
    </alternativeName>
</protein>
<evidence type="ECO:0000256" key="3">
    <source>
        <dbReference type="ARBA" id="ARBA00004810"/>
    </source>
</evidence>
<dbReference type="GO" id="GO:0009097">
    <property type="term" value="P:isoleucine biosynthetic process"/>
    <property type="evidence" value="ECO:0007669"/>
    <property type="project" value="UniProtKB-UniRule"/>
</dbReference>
<feature type="domain" description="ACT-like" evidence="14">
    <location>
        <begin position="442"/>
        <end position="513"/>
    </location>
</feature>
<sequence>MTAQAQPQVALATSPGDSPLVRETLRQILMAPVYDVARHTDLSPLNKLSARLGTRVWLKREDQQPVHSFKLRGAFNKLHTLTAEQKAAGVVAASAGNHAQGVAMAAKRAGIRAVILMPTTTPEIKVQAVQSHGGEVVLHGSSFDEAYAEAMRLAEVEGLTLVPPFDDAAVIAGQGTVAQELLQQKRDLDMVFVPVGGGGLIAGMAAYIKALAPNVRVIGVEPEDAACLQAALVADQPVTLERVGLFADGVAVKRIGTAPFELARLCVDEVITVNSDEICAAVQDIYEDTRAIAEPAGALSVAGLKRYCQLNAIGPEQKLAAVLSGANINFHSLRYVSERCELGEGKEAVLAVTIPERQGAFLQFCRLLGQRSITEFNYRLSGRDRASVFVGIRLKQHEELAAICHSLTEAGYPHQDLSGDETAKLHVRYMVGGVPPEPLSERLYQLEFPEQPGALERFLTQLGDRWNISLFHYRNHGAASGRVLLGLEVDEADRAALTARLDSLQMDCREVTDSPAYRFFLRKG</sequence>
<evidence type="ECO:0000256" key="1">
    <source>
        <dbReference type="ARBA" id="ARBA00001274"/>
    </source>
</evidence>
<dbReference type="GO" id="GO:0006565">
    <property type="term" value="P:L-serine catabolic process"/>
    <property type="evidence" value="ECO:0007669"/>
    <property type="project" value="TreeGrafter"/>
</dbReference>
<dbReference type="CDD" id="cd01562">
    <property type="entry name" value="Thr-dehyd"/>
    <property type="match status" value="1"/>
</dbReference>
<keyword evidence="9 13" id="KW-0663">Pyridoxal phosphate</keyword>
<dbReference type="PANTHER" id="PTHR48078">
    <property type="entry name" value="THREONINE DEHYDRATASE, MITOCHONDRIAL-RELATED"/>
    <property type="match status" value="1"/>
</dbReference>
<dbReference type="FunFam" id="3.40.50.1100:FF:000008">
    <property type="entry name" value="L-threonine dehydratase"/>
    <property type="match status" value="1"/>
</dbReference>
<comment type="cofactor">
    <cofactor evidence="2 13">
        <name>pyridoxal 5'-phosphate</name>
        <dbReference type="ChEBI" id="CHEBI:597326"/>
    </cofactor>
</comment>
<dbReference type="EC" id="4.3.1.19" evidence="13"/>
<evidence type="ECO:0000256" key="2">
    <source>
        <dbReference type="ARBA" id="ARBA00001933"/>
    </source>
</evidence>
<keyword evidence="6 13" id="KW-0028">Amino-acid biosynthesis</keyword>
<evidence type="ECO:0000256" key="10">
    <source>
        <dbReference type="ARBA" id="ARBA00023239"/>
    </source>
</evidence>
<dbReference type="CDD" id="cd04906">
    <property type="entry name" value="ACT_ThrD-I_1"/>
    <property type="match status" value="1"/>
</dbReference>
<dbReference type="InterPro" id="IPR038110">
    <property type="entry name" value="TD_ACT-like_sf"/>
</dbReference>
<dbReference type="InterPro" id="IPR000634">
    <property type="entry name" value="Ser/Thr_deHydtase_PyrdxlP-BS"/>
</dbReference>
<evidence type="ECO:0000256" key="9">
    <source>
        <dbReference type="ARBA" id="ARBA00022898"/>
    </source>
</evidence>
<comment type="function">
    <text evidence="12 13">Catalyzes the anaerobic formation of alpha-ketobutyrate and ammonia from threonine in a two-step reaction. The first step involved a dehydration of threonine and a production of enamine intermediates (aminocrotonate), which tautomerizes to its imine form (iminobutyrate). Both intermediates are unstable and short-lived. The second step is the nonenzymatic hydrolysis of the enamine/imine intermediates to form 2-ketobutyrate and free ammonia. In the low water environment of the cell, the second step is accelerated by RidA.</text>
</comment>
<dbReference type="PROSITE" id="PS51672">
    <property type="entry name" value="ACT_LIKE"/>
    <property type="match status" value="2"/>
</dbReference>
<evidence type="ECO:0000256" key="13">
    <source>
        <dbReference type="RuleBase" id="RU362012"/>
    </source>
</evidence>
<dbReference type="RefSeq" id="WP_067659492.1">
    <property type="nucleotide sequence ID" value="NZ_FQXG01000006.1"/>
</dbReference>
<dbReference type="UniPathway" id="UPA00047">
    <property type="reaction ID" value="UER00054"/>
</dbReference>
<dbReference type="PROSITE" id="PS00165">
    <property type="entry name" value="DEHYDRATASE_SER_THR"/>
    <property type="match status" value="1"/>
</dbReference>
<dbReference type="Pfam" id="PF00291">
    <property type="entry name" value="PALP"/>
    <property type="match status" value="1"/>
</dbReference>
<comment type="pathway">
    <text evidence="3 13">Amino-acid biosynthesis; L-isoleucine biosynthesis; 2-oxobutanoate from L-threonine: step 1/1.</text>
</comment>
<dbReference type="InterPro" id="IPR036052">
    <property type="entry name" value="TrpB-like_PALP_sf"/>
</dbReference>
<keyword evidence="8" id="KW-0677">Repeat</keyword>
<dbReference type="InterPro" id="IPR050147">
    <property type="entry name" value="Ser/Thr_Dehydratase"/>
</dbReference>
<name>A0A1M5XTR3_9GAMM</name>
<reference evidence="15 16" key="1">
    <citation type="submission" date="2016-11" db="EMBL/GenBank/DDBJ databases">
        <authorList>
            <person name="Jaros S."/>
            <person name="Januszkiewicz K."/>
            <person name="Wedrychowicz H."/>
        </authorList>
    </citation>
    <scope>NUCLEOTIDE SEQUENCE [LARGE SCALE GENOMIC DNA]</scope>
    <source>
        <strain evidence="15 16">DSM 16917</strain>
    </source>
</reference>
<dbReference type="InterPro" id="IPR001721">
    <property type="entry name" value="TD_ACT-like"/>
</dbReference>
<evidence type="ECO:0000256" key="5">
    <source>
        <dbReference type="ARBA" id="ARBA00011881"/>
    </source>
</evidence>
<dbReference type="FunFam" id="3.40.50.1100:FF:000005">
    <property type="entry name" value="Threonine dehydratase catabolic"/>
    <property type="match status" value="1"/>
</dbReference>
<comment type="similarity">
    <text evidence="4 13">Belongs to the serine/threonine dehydratase family.</text>
</comment>
<dbReference type="NCBIfam" id="TIGR01124">
    <property type="entry name" value="ilvA_2Cterm"/>
    <property type="match status" value="1"/>
</dbReference>
<evidence type="ECO:0000256" key="8">
    <source>
        <dbReference type="ARBA" id="ARBA00022737"/>
    </source>
</evidence>
<evidence type="ECO:0000313" key="16">
    <source>
        <dbReference type="Proteomes" id="UP000184268"/>
    </source>
</evidence>
<keyword evidence="16" id="KW-1185">Reference proteome</keyword>
<dbReference type="GO" id="GO:0004794">
    <property type="term" value="F:threonine deaminase activity"/>
    <property type="evidence" value="ECO:0007669"/>
    <property type="project" value="UniProtKB-UniRule"/>
</dbReference>
<evidence type="ECO:0000259" key="14">
    <source>
        <dbReference type="PROSITE" id="PS51672"/>
    </source>
</evidence>
<feature type="domain" description="ACT-like" evidence="14">
    <location>
        <begin position="348"/>
        <end position="419"/>
    </location>
</feature>
<dbReference type="PANTHER" id="PTHR48078:SF11">
    <property type="entry name" value="THREONINE DEHYDRATASE, MITOCHONDRIAL"/>
    <property type="match status" value="1"/>
</dbReference>
<dbReference type="AlphaFoldDB" id="A0A1M5XTR3"/>
<dbReference type="STRING" id="299255.SAMN02745129_3694"/>
<evidence type="ECO:0000256" key="12">
    <source>
        <dbReference type="ARBA" id="ARBA00025527"/>
    </source>
</evidence>
<dbReference type="SUPFAM" id="SSF55021">
    <property type="entry name" value="ACT-like"/>
    <property type="match status" value="2"/>
</dbReference>
<evidence type="ECO:0000256" key="11">
    <source>
        <dbReference type="ARBA" id="ARBA00023304"/>
    </source>
</evidence>
<evidence type="ECO:0000313" key="15">
    <source>
        <dbReference type="EMBL" id="SHI03215.1"/>
    </source>
</evidence>
<dbReference type="GO" id="GO:0003941">
    <property type="term" value="F:L-serine ammonia-lyase activity"/>
    <property type="evidence" value="ECO:0007669"/>
    <property type="project" value="TreeGrafter"/>
</dbReference>
<dbReference type="FunFam" id="3.40.1020.10:FF:000001">
    <property type="entry name" value="L-threonine dehydratase"/>
    <property type="match status" value="1"/>
</dbReference>
<gene>
    <name evidence="13" type="primary">ilvA</name>
    <name evidence="15" type="ORF">SAMN02745129_3694</name>
</gene>
<keyword evidence="11 13" id="KW-0100">Branched-chain amino acid biosynthesis</keyword>